<proteinExistence type="predicted"/>
<sequence>MDDGDHGPERQRRRLTVPLSAMASESDLLYARRLLVVHRPRAVVRRVCTGCGKAWPCLDTLYAWAVTGGRE</sequence>
<reference evidence="1 2" key="1">
    <citation type="submission" date="2020-03" db="EMBL/GenBank/DDBJ databases">
        <title>WGS of the type strain of Planosporangium spp.</title>
        <authorList>
            <person name="Thawai C."/>
        </authorList>
    </citation>
    <scope>NUCLEOTIDE SEQUENCE [LARGE SCALE GENOMIC DNA]</scope>
    <source>
        <strain evidence="1 2">TBRC 5610</strain>
    </source>
</reference>
<evidence type="ECO:0008006" key="3">
    <source>
        <dbReference type="Google" id="ProtNLM"/>
    </source>
</evidence>
<comment type="caution">
    <text evidence="1">The sequence shown here is derived from an EMBL/GenBank/DDBJ whole genome shotgun (WGS) entry which is preliminary data.</text>
</comment>
<name>A0ABX0XZK1_9ACTN</name>
<accession>A0ABX0XZK1</accession>
<dbReference type="EMBL" id="JAATVY010000010">
    <property type="protein sequence ID" value="NJC71246.1"/>
    <property type="molecule type" value="Genomic_DNA"/>
</dbReference>
<dbReference type="Proteomes" id="UP000722989">
    <property type="component" value="Unassembled WGS sequence"/>
</dbReference>
<evidence type="ECO:0000313" key="1">
    <source>
        <dbReference type="EMBL" id="NJC71246.1"/>
    </source>
</evidence>
<evidence type="ECO:0000313" key="2">
    <source>
        <dbReference type="Proteomes" id="UP000722989"/>
    </source>
</evidence>
<dbReference type="RefSeq" id="WP_167926150.1">
    <property type="nucleotide sequence ID" value="NZ_JAATVY010000010.1"/>
</dbReference>
<protein>
    <recommendedName>
        <fullName evidence="3">4Fe-4S Wbl-type domain-containing protein</fullName>
    </recommendedName>
</protein>
<keyword evidence="2" id="KW-1185">Reference proteome</keyword>
<gene>
    <name evidence="1" type="ORF">HC031_16220</name>
</gene>
<organism evidence="1 2">
    <name type="scientific">Planosporangium thailandense</name>
    <dbReference type="NCBI Taxonomy" id="765197"/>
    <lineage>
        <taxon>Bacteria</taxon>
        <taxon>Bacillati</taxon>
        <taxon>Actinomycetota</taxon>
        <taxon>Actinomycetes</taxon>
        <taxon>Micromonosporales</taxon>
        <taxon>Micromonosporaceae</taxon>
        <taxon>Planosporangium</taxon>
    </lineage>
</organism>